<evidence type="ECO:0000313" key="2">
    <source>
        <dbReference type="EMBL" id="GEN98887.1"/>
    </source>
</evidence>
<keyword evidence="3" id="KW-1185">Reference proteome</keyword>
<dbReference type="EMBL" id="BJYR01000005">
    <property type="protein sequence ID" value="GEN98887.1"/>
    <property type="molecule type" value="Genomic_DNA"/>
</dbReference>
<dbReference type="AlphaFoldDB" id="A0A512AGP5"/>
<dbReference type="RefSeq" id="WP_307725964.1">
    <property type="nucleotide sequence ID" value="NZ_BJYR01000005.1"/>
</dbReference>
<name>A0A512AGP5_9SPHN</name>
<evidence type="ECO:0000313" key="3">
    <source>
        <dbReference type="Proteomes" id="UP000321464"/>
    </source>
</evidence>
<dbReference type="Gene3D" id="3.40.630.30">
    <property type="match status" value="1"/>
</dbReference>
<accession>A0A512AGP5</accession>
<feature type="domain" description="N-acetyltransferase" evidence="1">
    <location>
        <begin position="178"/>
        <end position="316"/>
    </location>
</feature>
<proteinExistence type="predicted"/>
<dbReference type="InterPro" id="IPR016181">
    <property type="entry name" value="Acyl_CoA_acyltransferase"/>
</dbReference>
<dbReference type="GO" id="GO:0016747">
    <property type="term" value="F:acyltransferase activity, transferring groups other than amino-acyl groups"/>
    <property type="evidence" value="ECO:0007669"/>
    <property type="project" value="InterPro"/>
</dbReference>
<dbReference type="Pfam" id="PF13480">
    <property type="entry name" value="Acetyltransf_6"/>
    <property type="match status" value="1"/>
</dbReference>
<dbReference type="InterPro" id="IPR038740">
    <property type="entry name" value="BioF2-like_GNAT_dom"/>
</dbReference>
<organism evidence="2 3">
    <name type="scientific">Novosphingobium sediminis</name>
    <dbReference type="NCBI Taxonomy" id="707214"/>
    <lineage>
        <taxon>Bacteria</taxon>
        <taxon>Pseudomonadati</taxon>
        <taxon>Pseudomonadota</taxon>
        <taxon>Alphaproteobacteria</taxon>
        <taxon>Sphingomonadales</taxon>
        <taxon>Sphingomonadaceae</taxon>
        <taxon>Novosphingobium</taxon>
    </lineage>
</organism>
<dbReference type="SUPFAM" id="SSF55729">
    <property type="entry name" value="Acyl-CoA N-acyltransferases (Nat)"/>
    <property type="match status" value="1"/>
</dbReference>
<dbReference type="InterPro" id="IPR000182">
    <property type="entry name" value="GNAT_dom"/>
</dbReference>
<dbReference type="PROSITE" id="PS51186">
    <property type="entry name" value="GNAT"/>
    <property type="match status" value="1"/>
</dbReference>
<protein>
    <recommendedName>
        <fullName evidence="1">N-acetyltransferase domain-containing protein</fullName>
    </recommendedName>
</protein>
<comment type="caution">
    <text evidence="2">The sequence shown here is derived from an EMBL/GenBank/DDBJ whole genome shotgun (WGS) entry which is preliminary data.</text>
</comment>
<evidence type="ECO:0000259" key="1">
    <source>
        <dbReference type="PROSITE" id="PS51186"/>
    </source>
</evidence>
<dbReference type="Proteomes" id="UP000321464">
    <property type="component" value="Unassembled WGS sequence"/>
</dbReference>
<sequence length="347" mass="37685">MGITVYHADLQEAQADPALAALLGRSPASAPFDRLDWLTLLAEHCLPGAPCKIAVAREGDALAALPFREGPEGAGPLGTWYSFFVRPLTNAPQRAPDLFAAIARSLAPTGAARLSPMPEAEALALAAAFRAAGWIGIAEPCDTNHILSLEGRSFEQYWAARPGALRETVRRKTARGKVTLRIESTFSDADWAAYEAIYAKSWKPEEGNPAFLRAFAMAESAAGALRMGIAEIDGEAVAAQFWTVEGGTAWIHKLAHDEAHRAHSPGTLLTAALFRHVIDEDHVHTVDFGTGNDAYKRDWMEEQRPRYALQFYRPAAVGHWPALARLAARRLLRPRIQPALVSPQTAG</sequence>
<gene>
    <name evidence="2" type="ORF">NSE01_07200</name>
</gene>
<reference evidence="2 3" key="1">
    <citation type="submission" date="2019-07" db="EMBL/GenBank/DDBJ databases">
        <title>Whole genome shotgun sequence of Novosphingobium sediminis NBRC 106119.</title>
        <authorList>
            <person name="Hosoyama A."/>
            <person name="Uohara A."/>
            <person name="Ohji S."/>
            <person name="Ichikawa N."/>
        </authorList>
    </citation>
    <scope>NUCLEOTIDE SEQUENCE [LARGE SCALE GENOMIC DNA]</scope>
    <source>
        <strain evidence="2 3">NBRC 106119</strain>
    </source>
</reference>